<name>A0A7I8W1X9_9ANNE</name>
<gene>
    <name evidence="13" type="ORF">DGYR_LOCUS9582</name>
</gene>
<evidence type="ECO:0000256" key="7">
    <source>
        <dbReference type="ARBA" id="ARBA00023065"/>
    </source>
</evidence>
<dbReference type="InterPro" id="IPR001873">
    <property type="entry name" value="ENaC"/>
</dbReference>
<dbReference type="EMBL" id="CAJFCJ010000014">
    <property type="protein sequence ID" value="CAD5121661.1"/>
    <property type="molecule type" value="Genomic_DNA"/>
</dbReference>
<evidence type="ECO:0000256" key="11">
    <source>
        <dbReference type="RuleBase" id="RU000679"/>
    </source>
</evidence>
<keyword evidence="6" id="KW-0915">Sodium</keyword>
<keyword evidence="7 11" id="KW-0406">Ion transport</keyword>
<keyword evidence="8 12" id="KW-0472">Membrane</keyword>
<keyword evidence="4 11" id="KW-0812">Transmembrane</keyword>
<evidence type="ECO:0000313" key="13">
    <source>
        <dbReference type="EMBL" id="CAD5121661.1"/>
    </source>
</evidence>
<evidence type="ECO:0000256" key="4">
    <source>
        <dbReference type="ARBA" id="ARBA00022692"/>
    </source>
</evidence>
<evidence type="ECO:0000256" key="12">
    <source>
        <dbReference type="SAM" id="Phobius"/>
    </source>
</evidence>
<feature type="transmembrane region" description="Helical" evidence="12">
    <location>
        <begin position="499"/>
        <end position="521"/>
    </location>
</feature>
<dbReference type="GO" id="GO:0015280">
    <property type="term" value="F:ligand-gated sodium channel activity"/>
    <property type="evidence" value="ECO:0007669"/>
    <property type="project" value="TreeGrafter"/>
</dbReference>
<comment type="caution">
    <text evidence="13">The sequence shown here is derived from an EMBL/GenBank/DDBJ whole genome shotgun (WGS) entry which is preliminary data.</text>
</comment>
<dbReference type="AlphaFoldDB" id="A0A7I8W1X9"/>
<keyword evidence="2 11" id="KW-0813">Transport</keyword>
<sequence length="1076" mass="122466">MVVQLEAQKGFKMTVKKMIKGASDEKDERLLTWGDLVNNLTENTVPRMSKANSVGKKVFWIIVLLFGLGMLTYQVTDRFIKYFNYPTVTEVEVPLATELPYPTITFCNLNPMRRSKLTEAGIGITSLCGSGQSYQNSDWSSVNESDDKHYLNWSLMELKNKYYDEKTASAYKADKFQMLYSTISLEKRRELGHQLDRMLIGCEFNGRPCSPKNFTALLNPIYGNCYSFNADGKLKSSQSGPRFGLKARVFLEQNEYVDNLSDNVGIKVVVHNHTDMPFPDEEGYGIAPGHKSGIALYRNDRHLYHAPYGDCEIVSEEKNRLINGYNNLMNTSSYSKLACTKTCLQKHIIAACNCSNYKYPSTGPAFENFGNFSMCDVESNATDAICLKAVERKFFDGLLNCTKSSVCPPKCQNSEYKATIWETQWPSAGNEMKIAWDVAIWDKKIMREIKMLSRSGKTEYLRKNVLEFEVYFQTMKIHIISTKPAYSIPDLLSDLGGQIGLWMGLSIITVFEIGEVALDALKVILKRRKSVGVAKTTETKIKKLAFIGSENKGKEMMNSKSELHPSDDQKLLWGDVVVNLTENTIPRMSKAKSIKRKLFWLVILFFGLAMLCWQVTDRFTKYYNYPTMTNIKVPLARKLPFPTITFCNENPIRKSMLHEAGEEIQRLVENGLNYQNINWEKINESDSSVIMLWSGMEAMPNYFQNSNKLTEKRDKFQKLFSKLSLEKRIKLGHRLEKLLIGCEYNGRQCSPKNFTVSSNPKYGNCFTFNPDGKLEATQSGSRFGLKTRIFLQQEEYIDSLSNNVGLKVVVHDYNDVPFPEEEGFGIAPGKVNEVGLFRRERILSKPPYGDCRDMSAEDEKLSAYKLVSGSFSYNKLACTKTCLQKEIISKCKCANYKYPTSGKAFNNMGKFHSCDVNPSSTEGSCLRNVERDYLDGKLNCTRSDVCPPKCHNIYYKTTLSGTQWPSIGHEETVAWNVALWDQAALVKFKRMNNLEKNQYMSKNAMEFEIFLQSMKYQVIETTPAYTPIDLLSDLGGQIGLWMGLSIITVFEIGEVIMDTIQVLLRKRKAVQEKGNE</sequence>
<dbReference type="PRINTS" id="PR01078">
    <property type="entry name" value="AMINACHANNEL"/>
</dbReference>
<evidence type="ECO:0000313" key="14">
    <source>
        <dbReference type="Proteomes" id="UP000549394"/>
    </source>
</evidence>
<keyword evidence="14" id="KW-1185">Reference proteome</keyword>
<dbReference type="Pfam" id="PF00858">
    <property type="entry name" value="ASC"/>
    <property type="match status" value="2"/>
</dbReference>
<feature type="transmembrane region" description="Helical" evidence="12">
    <location>
        <begin position="58"/>
        <end position="76"/>
    </location>
</feature>
<evidence type="ECO:0000256" key="2">
    <source>
        <dbReference type="ARBA" id="ARBA00022448"/>
    </source>
</evidence>
<evidence type="ECO:0000256" key="5">
    <source>
        <dbReference type="ARBA" id="ARBA00022989"/>
    </source>
</evidence>
<accession>A0A7I8W1X9</accession>
<dbReference type="Gene3D" id="1.10.287.770">
    <property type="entry name" value="YojJ-like"/>
    <property type="match status" value="2"/>
</dbReference>
<dbReference type="PANTHER" id="PTHR11690">
    <property type="entry name" value="AMILORIDE-SENSITIVE SODIUM CHANNEL-RELATED"/>
    <property type="match status" value="1"/>
</dbReference>
<evidence type="ECO:0000256" key="3">
    <source>
        <dbReference type="ARBA" id="ARBA00022461"/>
    </source>
</evidence>
<feature type="transmembrane region" description="Helical" evidence="12">
    <location>
        <begin position="598"/>
        <end position="616"/>
    </location>
</feature>
<evidence type="ECO:0000256" key="1">
    <source>
        <dbReference type="ARBA" id="ARBA00004141"/>
    </source>
</evidence>
<evidence type="ECO:0000256" key="6">
    <source>
        <dbReference type="ARBA" id="ARBA00023053"/>
    </source>
</evidence>
<dbReference type="Gene3D" id="2.60.470.10">
    <property type="entry name" value="Acid-sensing ion channels like domains"/>
    <property type="match status" value="2"/>
</dbReference>
<evidence type="ECO:0000256" key="9">
    <source>
        <dbReference type="ARBA" id="ARBA00023201"/>
    </source>
</evidence>
<keyword evidence="5 12" id="KW-1133">Transmembrane helix</keyword>
<proteinExistence type="inferred from homology"/>
<dbReference type="Proteomes" id="UP000549394">
    <property type="component" value="Unassembled WGS sequence"/>
</dbReference>
<organism evidence="13 14">
    <name type="scientific">Dimorphilus gyrociliatus</name>
    <dbReference type="NCBI Taxonomy" id="2664684"/>
    <lineage>
        <taxon>Eukaryota</taxon>
        <taxon>Metazoa</taxon>
        <taxon>Spiralia</taxon>
        <taxon>Lophotrochozoa</taxon>
        <taxon>Annelida</taxon>
        <taxon>Polychaeta</taxon>
        <taxon>Polychaeta incertae sedis</taxon>
        <taxon>Dinophilidae</taxon>
        <taxon>Dimorphilus</taxon>
    </lineage>
</organism>
<comment type="similarity">
    <text evidence="11">Belongs to the amiloride-sensitive sodium channel (TC 1.A.6) family.</text>
</comment>
<keyword evidence="10 11" id="KW-0407">Ion channel</keyword>
<evidence type="ECO:0000256" key="8">
    <source>
        <dbReference type="ARBA" id="ARBA00023136"/>
    </source>
</evidence>
<reference evidence="13 14" key="1">
    <citation type="submission" date="2020-08" db="EMBL/GenBank/DDBJ databases">
        <authorList>
            <person name="Hejnol A."/>
        </authorList>
    </citation>
    <scope>NUCLEOTIDE SEQUENCE [LARGE SCALE GENOMIC DNA]</scope>
</reference>
<dbReference type="PANTHER" id="PTHR11690:SF248">
    <property type="entry name" value="PICKPOCKET 17, ISOFORM A"/>
    <property type="match status" value="1"/>
</dbReference>
<evidence type="ECO:0000256" key="10">
    <source>
        <dbReference type="ARBA" id="ARBA00023303"/>
    </source>
</evidence>
<keyword evidence="3 11" id="KW-0894">Sodium channel</keyword>
<dbReference type="OrthoDB" id="6021021at2759"/>
<keyword evidence="9 11" id="KW-0739">Sodium transport</keyword>
<protein>
    <submittedName>
        <fullName evidence="13">DgyrCDS10151</fullName>
    </submittedName>
</protein>
<dbReference type="GO" id="GO:0005886">
    <property type="term" value="C:plasma membrane"/>
    <property type="evidence" value="ECO:0007669"/>
    <property type="project" value="TreeGrafter"/>
</dbReference>
<comment type="subcellular location">
    <subcellularLocation>
        <location evidence="1">Membrane</location>
        <topology evidence="1">Multi-pass membrane protein</topology>
    </subcellularLocation>
</comment>